<organism evidence="4 5">
    <name type="scientific">Pirellulimonas nuda</name>
    <dbReference type="NCBI Taxonomy" id="2528009"/>
    <lineage>
        <taxon>Bacteria</taxon>
        <taxon>Pseudomonadati</taxon>
        <taxon>Planctomycetota</taxon>
        <taxon>Planctomycetia</taxon>
        <taxon>Pirellulales</taxon>
        <taxon>Lacipirellulaceae</taxon>
        <taxon>Pirellulimonas</taxon>
    </lineage>
</organism>
<evidence type="ECO:0000313" key="4">
    <source>
        <dbReference type="EMBL" id="QDU89402.1"/>
    </source>
</evidence>
<dbReference type="KEGG" id="pnd:Pla175_27920"/>
<keyword evidence="1" id="KW-0863">Zinc-finger</keyword>
<keyword evidence="5" id="KW-1185">Reference proteome</keyword>
<dbReference type="AlphaFoldDB" id="A0A518DD40"/>
<dbReference type="EMBL" id="CP036291">
    <property type="protein sequence ID" value="QDU89402.1"/>
    <property type="molecule type" value="Genomic_DNA"/>
</dbReference>
<sequence>MPRKKTSAPRLDPPNAVAATPHAAAWAKLTWEDLDRAFDKRSVQRGRSYQRGGQVKNLGVSSDGRLLAAVRGTRSYITSAQLDPSRKPRDRITGACTCPVGNQCKHAVAVIAEYLAQVADGKTPPAAADDDSRWARLAGSAVDRYAGEEASFDDAAGDVGDNEDGADADDSLRSAVIGPRGDARRRARGSSGKAKRAGSAPKTPRRSRAEWDALIRADVVKKPPDELATLVLALVNRFPELRQEFQERILLAEGDAPRLIGEARNELRSVTSEIGWQNHWQHDGHTPDYSRLKHRLERLAELGHADAVVDLGRELLERGMSQVGQSHDEGETGLALAECFPVLFAAVAASSLAPAEKILYAIDACELDQWDYVGQPAATILAARRTRADWSAVADVLVGRLYPSSPQCGDDDAGADDDAVSDRWTRNYRRDSLSNWLVKALEKAGRQDETLSVFEAEARRTGSYERLVDHLMRLKRFDDAERWAREGIEQTRARLPGSAAHLADRLVDLARGRKQWDIVAARAACEFFRRPSVRSFRDLVGAAEKAKCGPAVRRRAEQFLETGIAPIRCEAAPAKAAKTAVKKKGAGSAKRRVAAAAPSPPTLRFSSETGWPLPLPDYLAAAFLSPPGPFDRQRNYRNVLVDLAIAEKKPDEALRWYDAIVDDETPKSGRAPRATASDATAALASRVAAAVAKSHPERALEVYRRELEMHLPHANQGAYESAADCLRKMRPVLRSLDRDNIWTELVKHIREKYRNRPRFMEVLDKLERRRIVASPKRRR</sequence>
<name>A0A518DD40_9BACT</name>
<evidence type="ECO:0000313" key="5">
    <source>
        <dbReference type="Proteomes" id="UP000317429"/>
    </source>
</evidence>
<dbReference type="Proteomes" id="UP000317429">
    <property type="component" value="Chromosome"/>
</dbReference>
<evidence type="ECO:0000256" key="1">
    <source>
        <dbReference type="PROSITE-ProRule" id="PRU00325"/>
    </source>
</evidence>
<dbReference type="PROSITE" id="PS50966">
    <property type="entry name" value="ZF_SWIM"/>
    <property type="match status" value="1"/>
</dbReference>
<keyword evidence="1" id="KW-0862">Zinc</keyword>
<feature type="region of interest" description="Disordered" evidence="2">
    <location>
        <begin position="152"/>
        <end position="208"/>
    </location>
</feature>
<keyword evidence="1" id="KW-0479">Metal-binding</keyword>
<feature type="compositionally biased region" description="Acidic residues" evidence="2">
    <location>
        <begin position="152"/>
        <end position="169"/>
    </location>
</feature>
<accession>A0A518DD40</accession>
<feature type="compositionally biased region" description="Basic residues" evidence="2">
    <location>
        <begin position="183"/>
        <end position="196"/>
    </location>
</feature>
<dbReference type="GO" id="GO:0008270">
    <property type="term" value="F:zinc ion binding"/>
    <property type="evidence" value="ECO:0007669"/>
    <property type="project" value="UniProtKB-KW"/>
</dbReference>
<gene>
    <name evidence="4" type="ORF">Pla175_27920</name>
</gene>
<feature type="domain" description="SWIM-type" evidence="3">
    <location>
        <begin position="76"/>
        <end position="115"/>
    </location>
</feature>
<reference evidence="4 5" key="1">
    <citation type="submission" date="2019-02" db="EMBL/GenBank/DDBJ databases">
        <title>Deep-cultivation of Planctomycetes and their phenomic and genomic characterization uncovers novel biology.</title>
        <authorList>
            <person name="Wiegand S."/>
            <person name="Jogler M."/>
            <person name="Boedeker C."/>
            <person name="Pinto D."/>
            <person name="Vollmers J."/>
            <person name="Rivas-Marin E."/>
            <person name="Kohn T."/>
            <person name="Peeters S.H."/>
            <person name="Heuer A."/>
            <person name="Rast P."/>
            <person name="Oberbeckmann S."/>
            <person name="Bunk B."/>
            <person name="Jeske O."/>
            <person name="Meyerdierks A."/>
            <person name="Storesund J.E."/>
            <person name="Kallscheuer N."/>
            <person name="Luecker S."/>
            <person name="Lage O.M."/>
            <person name="Pohl T."/>
            <person name="Merkel B.J."/>
            <person name="Hornburger P."/>
            <person name="Mueller R.-W."/>
            <person name="Bruemmer F."/>
            <person name="Labrenz M."/>
            <person name="Spormann A.M."/>
            <person name="Op den Camp H."/>
            <person name="Overmann J."/>
            <person name="Amann R."/>
            <person name="Jetten M.S.M."/>
            <person name="Mascher T."/>
            <person name="Medema M.H."/>
            <person name="Devos D.P."/>
            <person name="Kaster A.-K."/>
            <person name="Ovreas L."/>
            <person name="Rohde M."/>
            <person name="Galperin M.Y."/>
            <person name="Jogler C."/>
        </authorList>
    </citation>
    <scope>NUCLEOTIDE SEQUENCE [LARGE SCALE GENOMIC DNA]</scope>
    <source>
        <strain evidence="4 5">Pla175</strain>
    </source>
</reference>
<dbReference type="InterPro" id="IPR007527">
    <property type="entry name" value="Znf_SWIM"/>
</dbReference>
<proteinExistence type="predicted"/>
<evidence type="ECO:0000256" key="2">
    <source>
        <dbReference type="SAM" id="MobiDB-lite"/>
    </source>
</evidence>
<protein>
    <recommendedName>
        <fullName evidence="3">SWIM-type domain-containing protein</fullName>
    </recommendedName>
</protein>
<dbReference type="RefSeq" id="WP_197526813.1">
    <property type="nucleotide sequence ID" value="NZ_CP036291.1"/>
</dbReference>
<evidence type="ECO:0000259" key="3">
    <source>
        <dbReference type="PROSITE" id="PS50966"/>
    </source>
</evidence>